<evidence type="ECO:0000313" key="2">
    <source>
        <dbReference type="EMBL" id="WDA60289.1"/>
    </source>
</evidence>
<dbReference type="EMBL" id="CP115166">
    <property type="protein sequence ID" value="WDA60289.1"/>
    <property type="molecule type" value="Genomic_DNA"/>
</dbReference>
<dbReference type="Pfam" id="PF09348">
    <property type="entry name" value="DUF1990"/>
    <property type="match status" value="1"/>
</dbReference>
<evidence type="ECO:0000259" key="1">
    <source>
        <dbReference type="Pfam" id="PF09348"/>
    </source>
</evidence>
<dbReference type="RefSeq" id="WP_273991071.1">
    <property type="nucleotide sequence ID" value="NZ_BAABQT010000004.1"/>
</dbReference>
<geneLocation type="plasmid" evidence="2 3">
    <name>pDATS01</name>
</geneLocation>
<dbReference type="InterPro" id="IPR018960">
    <property type="entry name" value="DUF1990"/>
</dbReference>
<feature type="domain" description="DUF1990" evidence="1">
    <location>
        <begin position="49"/>
        <end position="169"/>
    </location>
</feature>
<organism evidence="2 3">
    <name type="scientific">Deinococcus aquaticus</name>
    <dbReference type="NCBI Taxonomy" id="328692"/>
    <lineage>
        <taxon>Bacteria</taxon>
        <taxon>Thermotogati</taxon>
        <taxon>Deinococcota</taxon>
        <taxon>Deinococci</taxon>
        <taxon>Deinococcales</taxon>
        <taxon>Deinococcaceae</taxon>
        <taxon>Deinococcus</taxon>
    </lineage>
</organism>
<accession>A0ABY7V502</accession>
<gene>
    <name evidence="2" type="ORF">M8445_16490</name>
</gene>
<keyword evidence="2" id="KW-0614">Plasmid</keyword>
<sequence length="197" mass="22302">MTAHRFWVLLTAAYATRFLRLPVGGWRATDLRDGVGPVTRRTYWVDLAGPARAMTDVVDSALQHLPARLPKPLAWFRRVRPGPGRTVVGDQFTILMLGVRRARVQVTGVRSGCFRLETLKQHSESGWIEFHAELLGEDRYRLQVVSQVRASSWFDRLAYLLGVGILQRLTWEAGLRRILRSSGGRKVSHGTTTAEWP</sequence>
<reference evidence="2 3" key="1">
    <citation type="submission" date="2022-12" db="EMBL/GenBank/DDBJ databases">
        <title>Genome Sequence of Deinococcus aquaticus Type Strain PB314.</title>
        <authorList>
            <person name="Albert C."/>
            <person name="Hill J."/>
            <person name="Boren L."/>
            <person name="Scholz-Ng S."/>
            <person name="Fatema N."/>
            <person name="Grosso R."/>
            <person name="Soboslay E."/>
            <person name="Tuohy J."/>
        </authorList>
    </citation>
    <scope>NUCLEOTIDE SEQUENCE [LARGE SCALE GENOMIC DNA]</scope>
    <source>
        <strain evidence="2 3">PB-314</strain>
        <plasmid evidence="2 3">pDATS01</plasmid>
    </source>
</reference>
<keyword evidence="3" id="KW-1185">Reference proteome</keyword>
<protein>
    <submittedName>
        <fullName evidence="2">DUF1990 family protein</fullName>
    </submittedName>
</protein>
<dbReference type="Proteomes" id="UP001217044">
    <property type="component" value="Plasmid pDATS01"/>
</dbReference>
<proteinExistence type="predicted"/>
<name>A0ABY7V502_9DEIO</name>
<evidence type="ECO:0000313" key="3">
    <source>
        <dbReference type="Proteomes" id="UP001217044"/>
    </source>
</evidence>